<keyword evidence="9" id="KW-0663">Pyridoxal phosphate</keyword>
<dbReference type="GO" id="GO:0030170">
    <property type="term" value="F:pyridoxal phosphate binding"/>
    <property type="evidence" value="ECO:0007669"/>
    <property type="project" value="InterPro"/>
</dbReference>
<dbReference type="InterPro" id="IPR001926">
    <property type="entry name" value="TrpB-like_PALP"/>
</dbReference>
<dbReference type="SUPFAM" id="SSF53686">
    <property type="entry name" value="Tryptophan synthase beta subunit-like PLP-dependent enzymes"/>
    <property type="match status" value="1"/>
</dbReference>
<dbReference type="CDD" id="cd04886">
    <property type="entry name" value="ACT_ThrD-II-like"/>
    <property type="match status" value="1"/>
</dbReference>
<evidence type="ECO:0000256" key="2">
    <source>
        <dbReference type="ARBA" id="ARBA00001933"/>
    </source>
</evidence>
<evidence type="ECO:0000256" key="9">
    <source>
        <dbReference type="ARBA" id="ARBA00022898"/>
    </source>
</evidence>
<dbReference type="InterPro" id="IPR036052">
    <property type="entry name" value="TrpB-like_PALP_sf"/>
</dbReference>
<dbReference type="GO" id="GO:0003941">
    <property type="term" value="F:L-serine ammonia-lyase activity"/>
    <property type="evidence" value="ECO:0007669"/>
    <property type="project" value="TreeGrafter"/>
</dbReference>
<accession>W8TQA8</accession>
<evidence type="ECO:0000256" key="3">
    <source>
        <dbReference type="ARBA" id="ARBA00004958"/>
    </source>
</evidence>
<evidence type="ECO:0000256" key="6">
    <source>
        <dbReference type="ARBA" id="ARBA00012096"/>
    </source>
</evidence>
<evidence type="ECO:0000256" key="11">
    <source>
        <dbReference type="ARBA" id="ARBA00025527"/>
    </source>
</evidence>
<dbReference type="GO" id="GO:0004794">
    <property type="term" value="F:threonine deaminase activity"/>
    <property type="evidence" value="ECO:0007669"/>
    <property type="project" value="UniProtKB-EC"/>
</dbReference>
<evidence type="ECO:0000256" key="7">
    <source>
        <dbReference type="ARBA" id="ARBA00022248"/>
    </source>
</evidence>
<comment type="pathway">
    <text evidence="3">Amino-acid degradation; L-threonine degradation via propanoate pathway; propanoate from L-threonine: step 1/4.</text>
</comment>
<keyword evidence="14" id="KW-0614">Plasmid</keyword>
<reference evidence="14 15" key="1">
    <citation type="journal article" date="2014" name="Genome Announc.">
        <title>Complete Genome Sequence of Amino Acid-Utilizing Eubacterium acidaminophilum al-2 (DSM 3953).</title>
        <authorList>
            <person name="Poehlein A."/>
            <person name="Andreesen J.R."/>
            <person name="Daniel R."/>
        </authorList>
    </citation>
    <scope>NUCLEOTIDE SEQUENCE [LARGE SCALE GENOMIC DNA]</scope>
    <source>
        <strain evidence="14 15">DSM 3953</strain>
        <plasmid evidence="15">Plasmid EAL2_808p</plasmid>
    </source>
</reference>
<organism evidence="14 15">
    <name type="scientific">Peptoclostridium acidaminophilum DSM 3953</name>
    <dbReference type="NCBI Taxonomy" id="1286171"/>
    <lineage>
        <taxon>Bacteria</taxon>
        <taxon>Bacillati</taxon>
        <taxon>Bacillota</taxon>
        <taxon>Clostridia</taxon>
        <taxon>Peptostreptococcales</taxon>
        <taxon>Peptoclostridiaceae</taxon>
        <taxon>Peptoclostridium</taxon>
    </lineage>
</organism>
<dbReference type="PANTHER" id="PTHR48078:SF6">
    <property type="entry name" value="L-THREONINE DEHYDRATASE CATABOLIC TDCB"/>
    <property type="match status" value="1"/>
</dbReference>
<dbReference type="PATRIC" id="fig|1286171.3.peg.2962"/>
<evidence type="ECO:0000313" key="14">
    <source>
        <dbReference type="EMBL" id="AHM58277.1"/>
    </source>
</evidence>
<dbReference type="Gene3D" id="3.40.50.1100">
    <property type="match status" value="2"/>
</dbReference>
<dbReference type="EMBL" id="CP007453">
    <property type="protein sequence ID" value="AHM58277.1"/>
    <property type="molecule type" value="Genomic_DNA"/>
</dbReference>
<dbReference type="Proteomes" id="UP000019591">
    <property type="component" value="Plasmid EAL2_808p"/>
</dbReference>
<dbReference type="FunFam" id="3.40.50.1100:FF:000007">
    <property type="entry name" value="L-threonine dehydratase catabolic TdcB"/>
    <property type="match status" value="1"/>
</dbReference>
<sequence>MPVNTFFKNPNNGIDISLEQMRRAQERLSAVITDTRLIESPIFSSECGNRVFIKPENLQKTGAFKLRGAYNAISQLSDKEKKMGLVASSAGNHAQGVALASSMLGVKSTIVMPTSTPLIKVESTRSFGANIVLYGDCYDDSYKEARRLEAEQGYKFIHPFDDWDIIIGQGTIGLEIMDELKDADIILVPVGGGGLVSGVALGAKLINPSVKVIGVEPEGAASMKASLEKGSIATLESVSTIADGVAVKTPGELTYSVCKHLVDDIITVSDFDLMESFLLLLEKHKLVAENSGILPLAALKKLRVKDKKVVCVISGGNIDVMAASSMINRGLVSRSRIFCFSLDLFDKPGELLKISEILANERANIIQLEHNKFKSYDKLMQVTLEATVETNGRAHVEMIKAAFEKHGYRITENIVPHKSC</sequence>
<dbReference type="OrthoDB" id="9811476at2"/>
<dbReference type="EC" id="4.3.1.19" evidence="6"/>
<dbReference type="NCBIfam" id="TIGR01127">
    <property type="entry name" value="ilvA_1Cterm"/>
    <property type="match status" value="1"/>
</dbReference>
<evidence type="ECO:0000256" key="8">
    <source>
        <dbReference type="ARBA" id="ARBA00022533"/>
    </source>
</evidence>
<dbReference type="HOGENOM" id="CLU_021152_4_0_9"/>
<feature type="domain" description="Tryptophan synthase beta chain-like PALP" evidence="13">
    <location>
        <begin position="30"/>
        <end position="315"/>
    </location>
</feature>
<dbReference type="FunFam" id="3.40.50.1100:FF:000005">
    <property type="entry name" value="Threonine dehydratase catabolic"/>
    <property type="match status" value="1"/>
</dbReference>
<dbReference type="AlphaFoldDB" id="W8TQA8"/>
<dbReference type="GO" id="GO:0006565">
    <property type="term" value="P:L-serine catabolic process"/>
    <property type="evidence" value="ECO:0007669"/>
    <property type="project" value="TreeGrafter"/>
</dbReference>
<evidence type="ECO:0000313" key="15">
    <source>
        <dbReference type="Proteomes" id="UP000019591"/>
    </source>
</evidence>
<dbReference type="UniPathway" id="UPA00052">
    <property type="reaction ID" value="UER00507"/>
</dbReference>
<keyword evidence="8" id="KW-0021">Allosteric enzyme</keyword>
<protein>
    <recommendedName>
        <fullName evidence="7">L-threonine dehydratase catabolic TdcB</fullName>
        <ecNumber evidence="6">4.3.1.19</ecNumber>
    </recommendedName>
    <alternativeName>
        <fullName evidence="12">Threonine deaminase</fullName>
    </alternativeName>
</protein>
<dbReference type="PANTHER" id="PTHR48078">
    <property type="entry name" value="THREONINE DEHYDRATASE, MITOCHONDRIAL-RELATED"/>
    <property type="match status" value="1"/>
</dbReference>
<evidence type="ECO:0000256" key="12">
    <source>
        <dbReference type="ARBA" id="ARBA00031427"/>
    </source>
</evidence>
<comment type="catalytic activity">
    <reaction evidence="1">
        <text>L-threonine = 2-oxobutanoate + NH4(+)</text>
        <dbReference type="Rhea" id="RHEA:22108"/>
        <dbReference type="ChEBI" id="CHEBI:16763"/>
        <dbReference type="ChEBI" id="CHEBI:28938"/>
        <dbReference type="ChEBI" id="CHEBI:57926"/>
        <dbReference type="EC" id="4.3.1.19"/>
    </reaction>
</comment>
<keyword evidence="15" id="KW-1185">Reference proteome</keyword>
<comment type="cofactor">
    <cofactor evidence="2">
        <name>pyridoxal 5'-phosphate</name>
        <dbReference type="ChEBI" id="CHEBI:597326"/>
    </cofactor>
</comment>
<dbReference type="KEGG" id="eac:EAL2_808p07740"/>
<name>W8TQA8_PEPAC</name>
<evidence type="ECO:0000256" key="10">
    <source>
        <dbReference type="ARBA" id="ARBA00023239"/>
    </source>
</evidence>
<comment type="subunit">
    <text evidence="5">In the native structure, TdcB is in a dimeric form, whereas in the TdcB-AMP complex, it exists in a tetrameric form (dimer of dimers).</text>
</comment>
<dbReference type="eggNOG" id="COG1171">
    <property type="taxonomic scope" value="Bacteria"/>
</dbReference>
<evidence type="ECO:0000256" key="5">
    <source>
        <dbReference type="ARBA" id="ARBA00011447"/>
    </source>
</evidence>
<dbReference type="InterPro" id="IPR044561">
    <property type="entry name" value="ACT_ThrD-II-like"/>
</dbReference>
<dbReference type="PROSITE" id="PS00165">
    <property type="entry name" value="DEHYDRATASE_SER_THR"/>
    <property type="match status" value="1"/>
</dbReference>
<evidence type="ECO:0000259" key="13">
    <source>
        <dbReference type="Pfam" id="PF00291"/>
    </source>
</evidence>
<comment type="similarity">
    <text evidence="4">Belongs to the serine/threonine dehydratase family.</text>
</comment>
<comment type="function">
    <text evidence="11">Catalyzes the anaerobic formation of alpha-ketobutyrate and ammonia from threonine in a two-step reaction. The first step involved a dehydration of threonine and a production of enamine intermediates (aminocrotonate), which tautomerizes to its imine form (iminobutyrate). Both intermediates are unstable and short-lived. The second step is the nonenzymatic hydrolysis of the enamine/imine intermediates to form 2-ketobutyrate and free ammonia. In the low water environment of the cell, the second step is accelerated by RidA.</text>
</comment>
<dbReference type="GO" id="GO:0009097">
    <property type="term" value="P:isoleucine biosynthetic process"/>
    <property type="evidence" value="ECO:0007669"/>
    <property type="project" value="TreeGrafter"/>
</dbReference>
<dbReference type="CDD" id="cd01562">
    <property type="entry name" value="Thr-dehyd"/>
    <property type="match status" value="1"/>
</dbReference>
<dbReference type="InterPro" id="IPR005789">
    <property type="entry name" value="Thr_deHydtase_catblc"/>
</dbReference>
<dbReference type="InterPro" id="IPR000634">
    <property type="entry name" value="Ser/Thr_deHydtase_PyrdxlP-BS"/>
</dbReference>
<evidence type="ECO:0000256" key="4">
    <source>
        <dbReference type="ARBA" id="ARBA00010869"/>
    </source>
</evidence>
<keyword evidence="10 14" id="KW-0456">Lyase</keyword>
<evidence type="ECO:0000256" key="1">
    <source>
        <dbReference type="ARBA" id="ARBA00001274"/>
    </source>
</evidence>
<proteinExistence type="inferred from homology"/>
<gene>
    <name evidence="14" type="primary">ilvA</name>
    <name evidence="14" type="ORF">EAL2_808p07740</name>
</gene>
<dbReference type="GO" id="GO:0070689">
    <property type="term" value="P:L-threonine catabolic process to propionate"/>
    <property type="evidence" value="ECO:0007669"/>
    <property type="project" value="UniProtKB-UniPathway"/>
</dbReference>
<geneLocation type="plasmid" evidence="14 15">
    <name>EAL2_808p</name>
</geneLocation>
<dbReference type="InterPro" id="IPR050147">
    <property type="entry name" value="Ser/Thr_Dehydratase"/>
</dbReference>
<dbReference type="Pfam" id="PF00291">
    <property type="entry name" value="PALP"/>
    <property type="match status" value="1"/>
</dbReference>